<dbReference type="InterPro" id="IPR030048">
    <property type="entry name" value="SurE"/>
</dbReference>
<dbReference type="RefSeq" id="WP_085754386.1">
    <property type="nucleotide sequence ID" value="NZ_CP021023.1"/>
</dbReference>
<evidence type="ECO:0000256" key="1">
    <source>
        <dbReference type="ARBA" id="ARBA00000815"/>
    </source>
</evidence>
<dbReference type="STRING" id="1941349.STSP1_00012"/>
<feature type="binding site" evidence="7">
    <location>
        <position position="39"/>
    </location>
    <ligand>
        <name>a divalent metal cation</name>
        <dbReference type="ChEBI" id="CHEBI:60240"/>
    </ligand>
</feature>
<gene>
    <name evidence="7 9" type="primary">surE</name>
    <name evidence="9" type="ORF">STSP1_00012</name>
</gene>
<reference evidence="10" key="1">
    <citation type="submission" date="2017-04" db="EMBL/GenBank/DDBJ databases">
        <title>Comparative genomics and description of representatives of a novel lineage of planctomycetes thriving in anoxic sediments.</title>
        <authorList>
            <person name="Spring S."/>
            <person name="Bunk B."/>
            <person name="Sproer C."/>
        </authorList>
    </citation>
    <scope>NUCLEOTIDE SEQUENCE [LARGE SCALE GENOMIC DNA]</scope>
    <source>
        <strain evidence="10">ST-PulAB-D4</strain>
    </source>
</reference>
<accession>A0A1W6LIS4</accession>
<dbReference type="KEGG" id="pbp:STSP1_00012"/>
<dbReference type="Gene3D" id="3.40.1210.10">
    <property type="entry name" value="Survival protein SurE-like phosphatase/nucleotidase"/>
    <property type="match status" value="1"/>
</dbReference>
<dbReference type="GO" id="GO:0000166">
    <property type="term" value="F:nucleotide binding"/>
    <property type="evidence" value="ECO:0007669"/>
    <property type="project" value="UniProtKB-KW"/>
</dbReference>
<proteinExistence type="inferred from homology"/>
<keyword evidence="3 7" id="KW-0963">Cytoplasm</keyword>
<comment type="similarity">
    <text evidence="2 7">Belongs to the SurE nucleotidase family.</text>
</comment>
<evidence type="ECO:0000313" key="9">
    <source>
        <dbReference type="EMBL" id="ARN55652.1"/>
    </source>
</evidence>
<dbReference type="PANTHER" id="PTHR30457">
    <property type="entry name" value="5'-NUCLEOTIDASE SURE"/>
    <property type="match status" value="1"/>
</dbReference>
<comment type="cofactor">
    <cofactor evidence="7">
        <name>a divalent metal cation</name>
        <dbReference type="ChEBI" id="CHEBI:60240"/>
    </cofactor>
    <text evidence="7">Binds 1 divalent metal cation per subunit.</text>
</comment>
<comment type="catalytic activity">
    <reaction evidence="1 7">
        <text>a ribonucleoside 5'-phosphate + H2O = a ribonucleoside + phosphate</text>
        <dbReference type="Rhea" id="RHEA:12484"/>
        <dbReference type="ChEBI" id="CHEBI:15377"/>
        <dbReference type="ChEBI" id="CHEBI:18254"/>
        <dbReference type="ChEBI" id="CHEBI:43474"/>
        <dbReference type="ChEBI" id="CHEBI:58043"/>
        <dbReference type="EC" id="3.1.3.5"/>
    </reaction>
</comment>
<comment type="subcellular location">
    <subcellularLocation>
        <location evidence="7">Cytoplasm</location>
    </subcellularLocation>
</comment>
<dbReference type="OrthoDB" id="9780815at2"/>
<comment type="function">
    <text evidence="7">Nucleotidase that shows phosphatase activity on nucleoside 5'-monophosphates.</text>
</comment>
<dbReference type="GO" id="GO:0004309">
    <property type="term" value="F:exopolyphosphatase activity"/>
    <property type="evidence" value="ECO:0007669"/>
    <property type="project" value="TreeGrafter"/>
</dbReference>
<dbReference type="Pfam" id="PF01975">
    <property type="entry name" value="SurE"/>
    <property type="match status" value="1"/>
</dbReference>
<dbReference type="Proteomes" id="UP000193334">
    <property type="component" value="Chromosome"/>
</dbReference>
<dbReference type="GO" id="GO:0005737">
    <property type="term" value="C:cytoplasm"/>
    <property type="evidence" value="ECO:0007669"/>
    <property type="project" value="UniProtKB-SubCell"/>
</dbReference>
<keyword evidence="10" id="KW-1185">Reference proteome</keyword>
<dbReference type="GO" id="GO:0008253">
    <property type="term" value="F:5'-nucleotidase activity"/>
    <property type="evidence" value="ECO:0007669"/>
    <property type="project" value="UniProtKB-UniRule"/>
</dbReference>
<protein>
    <recommendedName>
        <fullName evidence="7">5'-nucleotidase SurE</fullName>
        <ecNumber evidence="7">3.1.3.5</ecNumber>
    </recommendedName>
    <alternativeName>
        <fullName evidence="7">Nucleoside 5'-monophosphate phosphohydrolase</fullName>
    </alternativeName>
</protein>
<keyword evidence="6 7" id="KW-0378">Hydrolase</keyword>
<name>A0A1W6LIS4_9BACT</name>
<dbReference type="PANTHER" id="PTHR30457:SF12">
    <property type="entry name" value="5'_3'-NUCLEOTIDASE SURE"/>
    <property type="match status" value="1"/>
</dbReference>
<keyword evidence="4 7" id="KW-0479">Metal-binding</keyword>
<dbReference type="GO" id="GO:0046872">
    <property type="term" value="F:metal ion binding"/>
    <property type="evidence" value="ECO:0007669"/>
    <property type="project" value="UniProtKB-UniRule"/>
</dbReference>
<feature type="binding site" evidence="7">
    <location>
        <position position="8"/>
    </location>
    <ligand>
        <name>a divalent metal cation</name>
        <dbReference type="ChEBI" id="CHEBI:60240"/>
    </ligand>
</feature>
<dbReference type="NCBIfam" id="TIGR00087">
    <property type="entry name" value="surE"/>
    <property type="match status" value="1"/>
</dbReference>
<dbReference type="EMBL" id="CP021023">
    <property type="protein sequence ID" value="ARN55652.1"/>
    <property type="molecule type" value="Genomic_DNA"/>
</dbReference>
<evidence type="ECO:0000256" key="2">
    <source>
        <dbReference type="ARBA" id="ARBA00011062"/>
    </source>
</evidence>
<evidence type="ECO:0000313" key="10">
    <source>
        <dbReference type="Proteomes" id="UP000193334"/>
    </source>
</evidence>
<sequence>MRILLTNDDGIFCESLHCLYRQLTKLGDVEVAAPLTGKSGASHSLTLSPIVCEKASVDGLFNGWAVEGTPADCVKLAVLELFDGQFDLIVSGMNIGSNAGVDMLYSGTLAAAVEGAFYGIPSIAVSARIGQESIEEAAEEGFRAIEMIAEIMQPGDVYNINVPCLREFNEKKIAFVPQAEQVYKEKYFKGINEEGKKTYQIMSEEDALAEEETDREAIMNGYTTITPVKYFMTDREKLEQLRAKFTAGEYTS</sequence>
<dbReference type="InterPro" id="IPR002828">
    <property type="entry name" value="SurE-like_Pase/nucleotidase"/>
</dbReference>
<feature type="binding site" evidence="7">
    <location>
        <position position="9"/>
    </location>
    <ligand>
        <name>a divalent metal cation</name>
        <dbReference type="ChEBI" id="CHEBI:60240"/>
    </ligand>
</feature>
<dbReference type="GO" id="GO:0008254">
    <property type="term" value="F:3'-nucleotidase activity"/>
    <property type="evidence" value="ECO:0007669"/>
    <property type="project" value="TreeGrafter"/>
</dbReference>
<dbReference type="AlphaFoldDB" id="A0A1W6LIS4"/>
<evidence type="ECO:0000256" key="5">
    <source>
        <dbReference type="ARBA" id="ARBA00022741"/>
    </source>
</evidence>
<dbReference type="HAMAP" id="MF_00060">
    <property type="entry name" value="SurE"/>
    <property type="match status" value="1"/>
</dbReference>
<evidence type="ECO:0000256" key="7">
    <source>
        <dbReference type="HAMAP-Rule" id="MF_00060"/>
    </source>
</evidence>
<evidence type="ECO:0000259" key="8">
    <source>
        <dbReference type="Pfam" id="PF01975"/>
    </source>
</evidence>
<feature type="binding site" evidence="7">
    <location>
        <position position="94"/>
    </location>
    <ligand>
        <name>a divalent metal cation</name>
        <dbReference type="ChEBI" id="CHEBI:60240"/>
    </ligand>
</feature>
<evidence type="ECO:0000256" key="3">
    <source>
        <dbReference type="ARBA" id="ARBA00022490"/>
    </source>
</evidence>
<keyword evidence="5 7" id="KW-0547">Nucleotide-binding</keyword>
<dbReference type="InterPro" id="IPR036523">
    <property type="entry name" value="SurE-like_sf"/>
</dbReference>
<evidence type="ECO:0000256" key="6">
    <source>
        <dbReference type="ARBA" id="ARBA00022801"/>
    </source>
</evidence>
<organism evidence="9 10">
    <name type="scientific">Sedimentisphaera salicampi</name>
    <dbReference type="NCBI Taxonomy" id="1941349"/>
    <lineage>
        <taxon>Bacteria</taxon>
        <taxon>Pseudomonadati</taxon>
        <taxon>Planctomycetota</taxon>
        <taxon>Phycisphaerae</taxon>
        <taxon>Sedimentisphaerales</taxon>
        <taxon>Sedimentisphaeraceae</taxon>
        <taxon>Sedimentisphaera</taxon>
    </lineage>
</organism>
<feature type="domain" description="Survival protein SurE-like phosphatase/nucleotidase" evidence="8">
    <location>
        <begin position="3"/>
        <end position="184"/>
    </location>
</feature>
<evidence type="ECO:0000256" key="4">
    <source>
        <dbReference type="ARBA" id="ARBA00022723"/>
    </source>
</evidence>
<dbReference type="EC" id="3.1.3.5" evidence="7"/>
<dbReference type="SUPFAM" id="SSF64167">
    <property type="entry name" value="SurE-like"/>
    <property type="match status" value="1"/>
</dbReference>